<organism evidence="1 2">
    <name type="scientific">Acaulospora colombiana</name>
    <dbReference type="NCBI Taxonomy" id="27376"/>
    <lineage>
        <taxon>Eukaryota</taxon>
        <taxon>Fungi</taxon>
        <taxon>Fungi incertae sedis</taxon>
        <taxon>Mucoromycota</taxon>
        <taxon>Glomeromycotina</taxon>
        <taxon>Glomeromycetes</taxon>
        <taxon>Diversisporales</taxon>
        <taxon>Acaulosporaceae</taxon>
        <taxon>Acaulospora</taxon>
    </lineage>
</organism>
<protein>
    <submittedName>
        <fullName evidence="1">16123_t:CDS:1</fullName>
    </submittedName>
</protein>
<evidence type="ECO:0000313" key="1">
    <source>
        <dbReference type="EMBL" id="CAG8762327.1"/>
    </source>
</evidence>
<evidence type="ECO:0000313" key="2">
    <source>
        <dbReference type="Proteomes" id="UP000789525"/>
    </source>
</evidence>
<keyword evidence="2" id="KW-1185">Reference proteome</keyword>
<name>A0ACA9QU60_9GLOM</name>
<gene>
    <name evidence="1" type="ORF">ACOLOM_LOCUS13261</name>
</gene>
<dbReference type="EMBL" id="CAJVPT010059645">
    <property type="protein sequence ID" value="CAG8762327.1"/>
    <property type="molecule type" value="Genomic_DNA"/>
</dbReference>
<dbReference type="Proteomes" id="UP000789525">
    <property type="component" value="Unassembled WGS sequence"/>
</dbReference>
<proteinExistence type="predicted"/>
<reference evidence="1" key="1">
    <citation type="submission" date="2021-06" db="EMBL/GenBank/DDBJ databases">
        <authorList>
            <person name="Kallberg Y."/>
            <person name="Tangrot J."/>
            <person name="Rosling A."/>
        </authorList>
    </citation>
    <scope>NUCLEOTIDE SEQUENCE</scope>
    <source>
        <strain evidence="1">CL356</strain>
    </source>
</reference>
<accession>A0ACA9QU60</accession>
<feature type="non-terminal residue" evidence="1">
    <location>
        <position position="1"/>
    </location>
</feature>
<comment type="caution">
    <text evidence="1">The sequence shown here is derived from an EMBL/GenBank/DDBJ whole genome shotgun (WGS) entry which is preliminary data.</text>
</comment>
<feature type="non-terminal residue" evidence="1">
    <location>
        <position position="274"/>
    </location>
</feature>
<sequence length="274" mass="30385">APHPLDEWKLIAKTMLKNLIWFLKFVVPPAALIAYTVSFLIDYLVPSHLIDKADKPSTGLSNSVEHSIVLTSSCYGNYRQSIVSPKVTTLRGRHSADVDLLCANANGMIISTAMDKHITSWNGKQGASLKKLERYMRRCESCKCGSTGGMKICISWPVRAMCMSEKVEWAAAGFEDGVVRVWNIHFGQATYILKDTVEDVESVVSVMTGNLKKERVTCLQIVVPNSSSMQSNEQGYVNEKTPAMLLATYKNGYFREWDLVSGQIAHTVATNQKG</sequence>